<feature type="transmembrane region" description="Helical" evidence="1">
    <location>
        <begin position="20"/>
        <end position="43"/>
    </location>
</feature>
<dbReference type="AlphaFoldDB" id="A0A517YKR1"/>
<keyword evidence="1" id="KW-0812">Transmembrane</keyword>
<gene>
    <name evidence="2" type="ORF">ETAA8_59490</name>
</gene>
<dbReference type="EMBL" id="CP036274">
    <property type="protein sequence ID" value="QDU30800.1"/>
    <property type="molecule type" value="Genomic_DNA"/>
</dbReference>
<keyword evidence="3" id="KW-1185">Reference proteome</keyword>
<proteinExistence type="predicted"/>
<keyword evidence="1" id="KW-0472">Membrane</keyword>
<sequence length="195" mass="21333">MLSGRSTDLTYKLVLLAKMLKYTIAYFVIKALSIIMIGCGCGFPSQQFSPQAPDMARYGGVYFLSTDGITRYDKIVIVTRVASPAIKIGIAGQEVSAINELSVASITAAGLNARVDFDDKMGNYELATDLGLHAFVENGRVVRISIHKTTELNPDKHFAVIVDGKSIKVPIRRKDLESQLGRPDEVLRKTCPPAR</sequence>
<accession>A0A517YKR1</accession>
<name>A0A517YKR1_9BACT</name>
<evidence type="ECO:0000313" key="2">
    <source>
        <dbReference type="EMBL" id="QDU30800.1"/>
    </source>
</evidence>
<evidence type="ECO:0000256" key="1">
    <source>
        <dbReference type="SAM" id="Phobius"/>
    </source>
</evidence>
<evidence type="ECO:0000313" key="3">
    <source>
        <dbReference type="Proteomes" id="UP000315017"/>
    </source>
</evidence>
<protein>
    <submittedName>
        <fullName evidence="2">Uncharacterized protein</fullName>
    </submittedName>
</protein>
<keyword evidence="1" id="KW-1133">Transmembrane helix</keyword>
<organism evidence="2 3">
    <name type="scientific">Anatilimnocola aggregata</name>
    <dbReference type="NCBI Taxonomy" id="2528021"/>
    <lineage>
        <taxon>Bacteria</taxon>
        <taxon>Pseudomonadati</taxon>
        <taxon>Planctomycetota</taxon>
        <taxon>Planctomycetia</taxon>
        <taxon>Pirellulales</taxon>
        <taxon>Pirellulaceae</taxon>
        <taxon>Anatilimnocola</taxon>
    </lineage>
</organism>
<reference evidence="2 3" key="1">
    <citation type="submission" date="2019-02" db="EMBL/GenBank/DDBJ databases">
        <title>Deep-cultivation of Planctomycetes and their phenomic and genomic characterization uncovers novel biology.</title>
        <authorList>
            <person name="Wiegand S."/>
            <person name="Jogler M."/>
            <person name="Boedeker C."/>
            <person name="Pinto D."/>
            <person name="Vollmers J."/>
            <person name="Rivas-Marin E."/>
            <person name="Kohn T."/>
            <person name="Peeters S.H."/>
            <person name="Heuer A."/>
            <person name="Rast P."/>
            <person name="Oberbeckmann S."/>
            <person name="Bunk B."/>
            <person name="Jeske O."/>
            <person name="Meyerdierks A."/>
            <person name="Storesund J.E."/>
            <person name="Kallscheuer N."/>
            <person name="Luecker S."/>
            <person name="Lage O.M."/>
            <person name="Pohl T."/>
            <person name="Merkel B.J."/>
            <person name="Hornburger P."/>
            <person name="Mueller R.-W."/>
            <person name="Bruemmer F."/>
            <person name="Labrenz M."/>
            <person name="Spormann A.M."/>
            <person name="Op den Camp H."/>
            <person name="Overmann J."/>
            <person name="Amann R."/>
            <person name="Jetten M.S.M."/>
            <person name="Mascher T."/>
            <person name="Medema M.H."/>
            <person name="Devos D.P."/>
            <person name="Kaster A.-K."/>
            <person name="Ovreas L."/>
            <person name="Rohde M."/>
            <person name="Galperin M.Y."/>
            <person name="Jogler C."/>
        </authorList>
    </citation>
    <scope>NUCLEOTIDE SEQUENCE [LARGE SCALE GENOMIC DNA]</scope>
    <source>
        <strain evidence="2 3">ETA_A8</strain>
    </source>
</reference>
<dbReference type="KEGG" id="aagg:ETAA8_59490"/>
<dbReference type="Proteomes" id="UP000315017">
    <property type="component" value="Chromosome"/>
</dbReference>